<proteinExistence type="predicted"/>
<evidence type="ECO:0000313" key="1">
    <source>
        <dbReference type="EMBL" id="STD03788.1"/>
    </source>
</evidence>
<gene>
    <name evidence="1" type="ORF">NCTC13533_03516</name>
</gene>
<accession>A0A376E6R2</accession>
<protein>
    <submittedName>
        <fullName evidence="1">Uncharacterized protein</fullName>
    </submittedName>
</protein>
<reference evidence="1 2" key="1">
    <citation type="submission" date="2018-06" db="EMBL/GenBank/DDBJ databases">
        <authorList>
            <consortium name="Pathogen Informatics"/>
            <person name="Doyle S."/>
        </authorList>
    </citation>
    <scope>NUCLEOTIDE SEQUENCE [LARGE SCALE GENOMIC DNA]</scope>
    <source>
        <strain evidence="1 2">NCTC13533</strain>
    </source>
</reference>
<dbReference type="Proteomes" id="UP000255224">
    <property type="component" value="Unassembled WGS sequence"/>
</dbReference>
<name>A0A376E6R2_CHRCU</name>
<evidence type="ECO:0000313" key="2">
    <source>
        <dbReference type="Proteomes" id="UP000255224"/>
    </source>
</evidence>
<dbReference type="EMBL" id="UFVQ01000003">
    <property type="protein sequence ID" value="STD03788.1"/>
    <property type="molecule type" value="Genomic_DNA"/>
</dbReference>
<dbReference type="AlphaFoldDB" id="A0A376E6R2"/>
<organism evidence="1 2">
    <name type="scientific">Chryseobacterium carnipullorum</name>
    <dbReference type="NCBI Taxonomy" id="1124835"/>
    <lineage>
        <taxon>Bacteria</taxon>
        <taxon>Pseudomonadati</taxon>
        <taxon>Bacteroidota</taxon>
        <taxon>Flavobacteriia</taxon>
        <taxon>Flavobacteriales</taxon>
        <taxon>Weeksellaceae</taxon>
        <taxon>Chryseobacterium group</taxon>
        <taxon>Chryseobacterium</taxon>
    </lineage>
</organism>
<sequence length="39" mass="4645">MTRGTYGVEGLREKITNNIPVLWIKRENAGWVKIILRYR</sequence>